<dbReference type="Proteomes" id="UP000642553">
    <property type="component" value="Chromosome"/>
</dbReference>
<evidence type="ECO:0000256" key="1">
    <source>
        <dbReference type="SAM" id="SignalP"/>
    </source>
</evidence>
<gene>
    <name evidence="2" type="ORF">DMI76_01400</name>
</gene>
<accession>A0AAE6W0R3</accession>
<organism evidence="2 3">
    <name type="scientific">Akkermansia massiliensis</name>
    <dbReference type="NCBI Taxonomy" id="2927224"/>
    <lineage>
        <taxon>Bacteria</taxon>
        <taxon>Pseudomonadati</taxon>
        <taxon>Verrucomicrobiota</taxon>
        <taxon>Verrucomicrobiia</taxon>
        <taxon>Verrucomicrobiales</taxon>
        <taxon>Akkermansiaceae</taxon>
        <taxon>Akkermansia</taxon>
    </lineage>
</organism>
<dbReference type="AlphaFoldDB" id="A0AAE6W0R3"/>
<evidence type="ECO:0000313" key="2">
    <source>
        <dbReference type="EMBL" id="QHV62113.1"/>
    </source>
</evidence>
<sequence length="518" mass="58204">MRYGRGMFKRGLAVLFLLASWFSAACAYELLPAHVAVVYNGKSELSRRMAREYARVRGVPEGNLVSLDCPSANEISRKEYEDLIRAPLLRTAREQRWWVPSGIASAPMMDRKIFALVLMADLPMKIRHEAPVPPPGKDINQMQTDRAAVDSELALLAVDGYERKAWVGNPYFDRKEDFVGSGLPTFLVCRLDGLTADTCLRLVTEPAEVEKKGLWGWAVVDRGGPYAQGDQWLDAVFRRVREAGIPVYLDDWPQTLPEKFPLSRDTALYCGWYTGNANGPFTDPTFRFRPGAVAMHLHSFSASDFKIPGRGWSSALLEKGADVTVGNVYEPFLGACHRFDIFADRLLDGYTVAEASWMSMPVLSWQGVVFGDPLYRPYARMKDMDVKPTEEDRYFQGWWASSVQFGDRWRDRSARLLESARKAPSSCLYEALALEYLYRKEPARAGELVFSALDGAPDARTRARLLLESLLADRAQGGDKAFLLRMDSVRALMSSSAFLPALEEWHARIAPPPPPPKK</sequence>
<protein>
    <submittedName>
        <fullName evidence="2">TIGR03790 family protein</fullName>
    </submittedName>
</protein>
<reference evidence="2" key="1">
    <citation type="submission" date="2018-05" db="EMBL/GenBank/DDBJ databases">
        <title>Complete genome sequnece of Akkermansia muciniphila EB-AMDK-40.</title>
        <authorList>
            <person name="Nam Y.-D."/>
            <person name="Chung W.-H."/>
            <person name="Park Y.S."/>
            <person name="Kang J."/>
        </authorList>
    </citation>
    <scope>NUCLEOTIDE SEQUENCE</scope>
    <source>
        <strain evidence="2">EB-AMDK-40</strain>
    </source>
</reference>
<name>A0AAE6W0R3_9BACT</name>
<proteinExistence type="predicted"/>
<dbReference type="EMBL" id="CP029701">
    <property type="protein sequence ID" value="QHV62113.1"/>
    <property type="molecule type" value="Genomic_DNA"/>
</dbReference>
<dbReference type="NCBIfam" id="TIGR03790">
    <property type="entry name" value="TIGR03790 family protein"/>
    <property type="match status" value="1"/>
</dbReference>
<feature type="chain" id="PRO_5042241713" evidence="1">
    <location>
        <begin position="28"/>
        <end position="518"/>
    </location>
</feature>
<feature type="signal peptide" evidence="1">
    <location>
        <begin position="1"/>
        <end position="27"/>
    </location>
</feature>
<keyword evidence="1" id="KW-0732">Signal</keyword>
<dbReference type="PROSITE" id="PS51257">
    <property type="entry name" value="PROKAR_LIPOPROTEIN"/>
    <property type="match status" value="1"/>
</dbReference>
<dbReference type="InterPro" id="IPR022265">
    <property type="entry name" value="CHP03790"/>
</dbReference>
<evidence type="ECO:0000313" key="3">
    <source>
        <dbReference type="Proteomes" id="UP000642553"/>
    </source>
</evidence>